<reference evidence="1" key="1">
    <citation type="submission" date="2016-05" db="EMBL/GenBank/DDBJ databases">
        <authorList>
            <person name="Lavstsen T."/>
            <person name="Jespersen J.S."/>
        </authorList>
    </citation>
    <scope>NUCLEOTIDE SEQUENCE</scope>
    <source>
        <tissue evidence="1">Brain</tissue>
    </source>
</reference>
<proteinExistence type="predicted"/>
<name>A0A1A8NEK9_9TELE</name>
<dbReference type="AlphaFoldDB" id="A0A1A8NEK9"/>
<evidence type="ECO:0000313" key="1">
    <source>
        <dbReference type="EMBL" id="SBR67505.1"/>
    </source>
</evidence>
<protein>
    <submittedName>
        <fullName evidence="1">Uncharacterized protein</fullName>
    </submittedName>
</protein>
<sequence>MNRVDHLSCLVLLTGPRGAGSCWPSGARLKDAEGPVLVSRTILRGEGQLWQLEVKIRRTTDFSRRLGGMNSFGLS</sequence>
<gene>
    <name evidence="1" type="primary">Nfu_g_1_015436</name>
</gene>
<reference evidence="1" key="2">
    <citation type="submission" date="2016-06" db="EMBL/GenBank/DDBJ databases">
        <title>The genome of a short-lived fish provides insights into sex chromosome evolution and the genetic control of aging.</title>
        <authorList>
            <person name="Reichwald K."/>
            <person name="Felder M."/>
            <person name="Petzold A."/>
            <person name="Koch P."/>
            <person name="Groth M."/>
            <person name="Platzer M."/>
        </authorList>
    </citation>
    <scope>NUCLEOTIDE SEQUENCE</scope>
    <source>
        <tissue evidence="1">Brain</tissue>
    </source>
</reference>
<accession>A0A1A8NEK9</accession>
<organism evidence="1">
    <name type="scientific">Nothobranchius pienaari</name>
    <dbReference type="NCBI Taxonomy" id="704102"/>
    <lineage>
        <taxon>Eukaryota</taxon>
        <taxon>Metazoa</taxon>
        <taxon>Chordata</taxon>
        <taxon>Craniata</taxon>
        <taxon>Vertebrata</taxon>
        <taxon>Euteleostomi</taxon>
        <taxon>Actinopterygii</taxon>
        <taxon>Neopterygii</taxon>
        <taxon>Teleostei</taxon>
        <taxon>Neoteleostei</taxon>
        <taxon>Acanthomorphata</taxon>
        <taxon>Ovalentaria</taxon>
        <taxon>Atherinomorphae</taxon>
        <taxon>Cyprinodontiformes</taxon>
        <taxon>Nothobranchiidae</taxon>
        <taxon>Nothobranchius</taxon>
    </lineage>
</organism>
<dbReference type="EMBL" id="HAEG01002563">
    <property type="protein sequence ID" value="SBR67505.1"/>
    <property type="molecule type" value="Transcribed_RNA"/>
</dbReference>